<organism evidence="1">
    <name type="scientific">Steinernema carpocapsae</name>
    <name type="common">Entomopathogenic nematode</name>
    <dbReference type="NCBI Taxonomy" id="34508"/>
    <lineage>
        <taxon>Eukaryota</taxon>
        <taxon>Metazoa</taxon>
        <taxon>Ecdysozoa</taxon>
        <taxon>Nematoda</taxon>
        <taxon>Chromadorea</taxon>
        <taxon>Rhabditida</taxon>
        <taxon>Tylenchina</taxon>
        <taxon>Panagrolaimomorpha</taxon>
        <taxon>Strongyloidoidea</taxon>
        <taxon>Steinernematidae</taxon>
        <taxon>Steinernema</taxon>
    </lineage>
</organism>
<proteinExistence type="predicted"/>
<comment type="caution">
    <text evidence="1">The sequence shown here is derived from an EMBL/GenBank/DDBJ whole genome shotgun (WGS) entry which is preliminary data.</text>
</comment>
<evidence type="ECO:0000313" key="1">
    <source>
        <dbReference type="EMBL" id="TKR81369.1"/>
    </source>
</evidence>
<dbReference type="AlphaFoldDB" id="A0A4U5NEF8"/>
<name>A0A4U5NEF8_STECR</name>
<reference evidence="1" key="2">
    <citation type="journal article" date="2015" name="Genome Biol.">
        <title>Comparative genomics of Steinernema reveals deeply conserved gene regulatory networks.</title>
        <authorList>
            <person name="Dillman A.R."/>
            <person name="Macchietto M."/>
            <person name="Porter C.F."/>
            <person name="Rogers A."/>
            <person name="Williams B."/>
            <person name="Antoshechkin I."/>
            <person name="Lee M.M."/>
            <person name="Goodwin Z."/>
            <person name="Lu X."/>
            <person name="Lewis E.E."/>
            <person name="Goodrich-Blair H."/>
            <person name="Stock S.P."/>
            <person name="Adams B.J."/>
            <person name="Sternberg P.W."/>
            <person name="Mortazavi A."/>
        </authorList>
    </citation>
    <scope>NUCLEOTIDE SEQUENCE [LARGE SCALE GENOMIC DNA]</scope>
    <source>
        <strain evidence="1">ALL</strain>
    </source>
</reference>
<reference evidence="1" key="1">
    <citation type="submission" date="2013-11" db="EMBL/GenBank/DDBJ databases">
        <authorList>
            <person name="Sternberg P."/>
            <person name="Dillman A."/>
            <person name="Macchietto M."/>
        </authorList>
    </citation>
    <scope>NUCLEOTIDE SEQUENCE</scope>
    <source>
        <strain evidence="1">ALL</strain>
    </source>
</reference>
<reference evidence="1" key="3">
    <citation type="journal article" date="2019" name="G3 (Bethesda)">
        <title>Hybrid Assembly of the Genome of the Entomopathogenic Nematode Steinernema carpocapsae Identifies the X-Chromosome.</title>
        <authorList>
            <person name="Serra L."/>
            <person name="Macchietto M."/>
            <person name="Macias-Munoz A."/>
            <person name="McGill C.J."/>
            <person name="Rodriguez I.M."/>
            <person name="Rodriguez B."/>
            <person name="Murad R."/>
            <person name="Mortazavi A."/>
        </authorList>
    </citation>
    <scope>NUCLEOTIDE SEQUENCE</scope>
    <source>
        <strain evidence="1">ALL</strain>
    </source>
</reference>
<protein>
    <submittedName>
        <fullName evidence="1">Uncharacterized protein</fullName>
    </submittedName>
</protein>
<accession>A0A4U5NEF8</accession>
<gene>
    <name evidence="1" type="ORF">L596_015249</name>
</gene>
<dbReference type="EMBL" id="AZBU02000004">
    <property type="protein sequence ID" value="TKR81369.1"/>
    <property type="molecule type" value="Genomic_DNA"/>
</dbReference>
<sequence>MPRSPRAMVTRPHSKIPISEAAKSLTESARKPFMNTVRTKGLGLHAKRINEKWGGRRPRIPNFGQRG</sequence>